<dbReference type="KEGG" id="hhw:NCTC503_00770"/>
<keyword evidence="5 6" id="KW-0472">Membrane</keyword>
<evidence type="ECO:0000256" key="2">
    <source>
        <dbReference type="ARBA" id="ARBA00022448"/>
    </source>
</evidence>
<dbReference type="GO" id="GO:0005886">
    <property type="term" value="C:plasma membrane"/>
    <property type="evidence" value="ECO:0007669"/>
    <property type="project" value="UniProtKB-SubCell"/>
</dbReference>
<evidence type="ECO:0000313" key="9">
    <source>
        <dbReference type="Proteomes" id="UP000308489"/>
    </source>
</evidence>
<dbReference type="EMBL" id="LR590481">
    <property type="protein sequence ID" value="VTQ85483.1"/>
    <property type="molecule type" value="Genomic_DNA"/>
</dbReference>
<keyword evidence="4 6" id="KW-1133">Transmembrane helix</keyword>
<feature type="transmembrane region" description="Helical" evidence="6">
    <location>
        <begin position="82"/>
        <end position="99"/>
    </location>
</feature>
<feature type="transmembrane region" description="Helical" evidence="6">
    <location>
        <begin position="140"/>
        <end position="166"/>
    </location>
</feature>
<feature type="transmembrane region" description="Helical" evidence="6">
    <location>
        <begin position="261"/>
        <end position="281"/>
    </location>
</feature>
<dbReference type="PROSITE" id="PS50850">
    <property type="entry name" value="MFS"/>
    <property type="match status" value="1"/>
</dbReference>
<sequence length="437" mass="47951">MSAIRECIDDVKTAPRNVKLMVLAFILVALQYQPYWTAYMIVIENNFGTVQLGNLNSFNSIMLALFAIPVGLIANKVGFKRMLIYGFLMNTIGMALVVITKNIYVAYICVALQGPGSAAWDFLPVIFINDNTTAKQRTSVYSLMFAFNNLVPAIVALGSGSITVYITKLFGVSEVSGYAYFFVGAMIASCISLVPILLMKNVTLRLPEKKEKRSFIKDFKEVANKDVICYLCHIGLIGLGLGLFTPYFSNFFKSSLKLSPVTIGSITSLNYFAMFIGMALCPIIEKKFGRIGGIVYPCLASVPFMILMATCDSFGGAMMPILVVSYFFRCGLVNSNRPLTDSQIYELVPKEKKATVGGIQSTFRSGLIAVSGVIAGRVMSIKAFTVAGINLDGYRIGYFIAAILYTLACVILFKGLYKKYNRPQEKEVEAETANATV</sequence>
<organism evidence="8 9">
    <name type="scientific">Hathewaya histolytica</name>
    <name type="common">Clostridium histolyticum</name>
    <dbReference type="NCBI Taxonomy" id="1498"/>
    <lineage>
        <taxon>Bacteria</taxon>
        <taxon>Bacillati</taxon>
        <taxon>Bacillota</taxon>
        <taxon>Clostridia</taxon>
        <taxon>Eubacteriales</taxon>
        <taxon>Clostridiaceae</taxon>
        <taxon>Hathewaya</taxon>
    </lineage>
</organism>
<dbReference type="InterPro" id="IPR011701">
    <property type="entry name" value="MFS"/>
</dbReference>
<evidence type="ECO:0000313" key="8">
    <source>
        <dbReference type="EMBL" id="VTQ85483.1"/>
    </source>
</evidence>
<feature type="transmembrane region" description="Helical" evidence="6">
    <location>
        <begin position="55"/>
        <end position="75"/>
    </location>
</feature>
<protein>
    <submittedName>
        <fullName evidence="8">Major facilitator family transporter</fullName>
    </submittedName>
</protein>
<dbReference type="PANTHER" id="PTHR23520:SF5">
    <property type="entry name" value="TRANSPORTER, PUTATIVE (AFU_ORTHOLOGUE AFUA_3G04000)-RELATED"/>
    <property type="match status" value="1"/>
</dbReference>
<dbReference type="AlphaFoldDB" id="A0A4U9R5Y5"/>
<reference evidence="8 9" key="1">
    <citation type="submission" date="2019-05" db="EMBL/GenBank/DDBJ databases">
        <authorList>
            <consortium name="Pathogen Informatics"/>
        </authorList>
    </citation>
    <scope>NUCLEOTIDE SEQUENCE [LARGE SCALE GENOMIC DNA]</scope>
    <source>
        <strain evidence="8 9">NCTC503</strain>
    </source>
</reference>
<feature type="transmembrane region" description="Helical" evidence="6">
    <location>
        <begin position="396"/>
        <end position="417"/>
    </location>
</feature>
<feature type="transmembrane region" description="Helical" evidence="6">
    <location>
        <begin position="20"/>
        <end position="43"/>
    </location>
</feature>
<keyword evidence="2" id="KW-0813">Transport</keyword>
<dbReference type="OrthoDB" id="2314803at2"/>
<accession>A0A4U9R5Y5</accession>
<evidence type="ECO:0000256" key="3">
    <source>
        <dbReference type="ARBA" id="ARBA00022692"/>
    </source>
</evidence>
<feature type="transmembrane region" description="Helical" evidence="6">
    <location>
        <begin position="288"/>
        <end position="308"/>
    </location>
</feature>
<dbReference type="InterPro" id="IPR020846">
    <property type="entry name" value="MFS_dom"/>
</dbReference>
<dbReference type="RefSeq" id="WP_138209493.1">
    <property type="nucleotide sequence ID" value="NZ_CBCRUQ010000001.1"/>
</dbReference>
<evidence type="ECO:0000256" key="6">
    <source>
        <dbReference type="SAM" id="Phobius"/>
    </source>
</evidence>
<dbReference type="InterPro" id="IPR036259">
    <property type="entry name" value="MFS_trans_sf"/>
</dbReference>
<name>A0A4U9R5Y5_HATHI</name>
<dbReference type="CDD" id="cd06174">
    <property type="entry name" value="MFS"/>
    <property type="match status" value="1"/>
</dbReference>
<dbReference type="Proteomes" id="UP000308489">
    <property type="component" value="Chromosome 1"/>
</dbReference>
<evidence type="ECO:0000256" key="1">
    <source>
        <dbReference type="ARBA" id="ARBA00004651"/>
    </source>
</evidence>
<comment type="subcellular location">
    <subcellularLocation>
        <location evidence="1">Cell membrane</location>
        <topology evidence="1">Multi-pass membrane protein</topology>
    </subcellularLocation>
</comment>
<gene>
    <name evidence="8" type="ORF">NCTC503_00770</name>
</gene>
<dbReference type="PANTHER" id="PTHR23520">
    <property type="entry name" value="TRANSPORTER, PUTATIVE (AFU_ORTHOLOGUE AFUA_3G04000)-RELATED"/>
    <property type="match status" value="1"/>
</dbReference>
<feature type="domain" description="Major facilitator superfamily (MFS) profile" evidence="7">
    <location>
        <begin position="1"/>
        <end position="420"/>
    </location>
</feature>
<feature type="transmembrane region" description="Helical" evidence="6">
    <location>
        <begin position="105"/>
        <end position="128"/>
    </location>
</feature>
<proteinExistence type="predicted"/>
<keyword evidence="3 6" id="KW-0812">Transmembrane</keyword>
<feature type="transmembrane region" description="Helical" evidence="6">
    <location>
        <begin position="227"/>
        <end position="249"/>
    </location>
</feature>
<keyword evidence="9" id="KW-1185">Reference proteome</keyword>
<dbReference type="Gene3D" id="1.20.1250.20">
    <property type="entry name" value="MFS general substrate transporter like domains"/>
    <property type="match status" value="1"/>
</dbReference>
<evidence type="ECO:0000256" key="5">
    <source>
        <dbReference type="ARBA" id="ARBA00023136"/>
    </source>
</evidence>
<dbReference type="SUPFAM" id="SSF103473">
    <property type="entry name" value="MFS general substrate transporter"/>
    <property type="match status" value="1"/>
</dbReference>
<feature type="transmembrane region" description="Helical" evidence="6">
    <location>
        <begin position="178"/>
        <end position="199"/>
    </location>
</feature>
<evidence type="ECO:0000259" key="7">
    <source>
        <dbReference type="PROSITE" id="PS50850"/>
    </source>
</evidence>
<feature type="transmembrane region" description="Helical" evidence="6">
    <location>
        <begin position="314"/>
        <end position="333"/>
    </location>
</feature>
<dbReference type="GO" id="GO:0022857">
    <property type="term" value="F:transmembrane transporter activity"/>
    <property type="evidence" value="ECO:0007669"/>
    <property type="project" value="InterPro"/>
</dbReference>
<evidence type="ECO:0000256" key="4">
    <source>
        <dbReference type="ARBA" id="ARBA00022989"/>
    </source>
</evidence>
<dbReference type="Pfam" id="PF07690">
    <property type="entry name" value="MFS_1"/>
    <property type="match status" value="1"/>
</dbReference>